<comment type="caution">
    <text evidence="2">The sequence shown here is derived from an EMBL/GenBank/DDBJ whole genome shotgun (WGS) entry which is preliminary data.</text>
</comment>
<reference evidence="2" key="1">
    <citation type="journal article" date="2021" name="PeerJ">
        <title>Extensive microbial diversity within the chicken gut microbiome revealed by metagenomics and culture.</title>
        <authorList>
            <person name="Gilroy R."/>
            <person name="Ravi A."/>
            <person name="Getino M."/>
            <person name="Pursley I."/>
            <person name="Horton D.L."/>
            <person name="Alikhan N.F."/>
            <person name="Baker D."/>
            <person name="Gharbi K."/>
            <person name="Hall N."/>
            <person name="Watson M."/>
            <person name="Adriaenssens E.M."/>
            <person name="Foster-Nyarko E."/>
            <person name="Jarju S."/>
            <person name="Secka A."/>
            <person name="Antonio M."/>
            <person name="Oren A."/>
            <person name="Chaudhuri R.R."/>
            <person name="La Ragione R."/>
            <person name="Hildebrand F."/>
            <person name="Pallen M.J."/>
        </authorList>
    </citation>
    <scope>NUCLEOTIDE SEQUENCE</scope>
    <source>
        <strain evidence="2">F6-6636</strain>
    </source>
</reference>
<dbReference type="AlphaFoldDB" id="A0A948X067"/>
<dbReference type="GO" id="GO:0016787">
    <property type="term" value="F:hydrolase activity"/>
    <property type="evidence" value="ECO:0007669"/>
    <property type="project" value="UniProtKB-KW"/>
</dbReference>
<dbReference type="InterPro" id="IPR050228">
    <property type="entry name" value="Carboxylesterase_BioH"/>
</dbReference>
<dbReference type="Pfam" id="PF00561">
    <property type="entry name" value="Abhydrolase_1"/>
    <property type="match status" value="1"/>
</dbReference>
<keyword evidence="2" id="KW-0378">Hydrolase</keyword>
<organism evidence="2 3">
    <name type="scientific">Candidatus Paralactobacillus gallistercoris</name>
    <dbReference type="NCBI Taxonomy" id="2838724"/>
    <lineage>
        <taxon>Bacteria</taxon>
        <taxon>Bacillati</taxon>
        <taxon>Bacillota</taxon>
        <taxon>Bacilli</taxon>
        <taxon>Lactobacillales</taxon>
        <taxon>Lactobacillaceae</taxon>
        <taxon>Lactobacillus</taxon>
    </lineage>
</organism>
<dbReference type="PRINTS" id="PR00111">
    <property type="entry name" value="ABHYDROLASE"/>
</dbReference>
<reference evidence="2" key="2">
    <citation type="submission" date="2021-04" db="EMBL/GenBank/DDBJ databases">
        <authorList>
            <person name="Gilroy R."/>
        </authorList>
    </citation>
    <scope>NUCLEOTIDE SEQUENCE</scope>
    <source>
        <strain evidence="2">F6-6636</strain>
    </source>
</reference>
<feature type="domain" description="AB hydrolase-1" evidence="1">
    <location>
        <begin position="27"/>
        <end position="256"/>
    </location>
</feature>
<sequence>MKKHASFVLPNGEQYYYRKNGHGEQKILLLHDNFTTSRYFQAIINMIDTDKYALYAPDLRGCGHSSYVEPTNRFLSYVDDIQAFCAHLHLDHLIVVGWGIGAMISLQLAVQAPERVAKIILVNPLTTVNASDEDALMTDPDIKSLVTDIDAQDQAQLAEDFAHQYFPYMTPSFQEDDVLMKETLLQQNPLDIAWAMQANNLTDDALRMVHQPVQILYGELDRHLDDAFLKRLSHQLTTATLQEVKHSGHVMMIDDPQAIMQAITY</sequence>
<name>A0A948X067_9LACO</name>
<dbReference type="PANTHER" id="PTHR43194:SF2">
    <property type="entry name" value="PEROXISOMAL MEMBRANE PROTEIN LPX1"/>
    <property type="match status" value="1"/>
</dbReference>
<dbReference type="EMBL" id="JAHLFS010000009">
    <property type="protein sequence ID" value="MBU3851207.1"/>
    <property type="molecule type" value="Genomic_DNA"/>
</dbReference>
<dbReference type="InterPro" id="IPR029058">
    <property type="entry name" value="AB_hydrolase_fold"/>
</dbReference>
<dbReference type="Gene3D" id="3.40.50.1820">
    <property type="entry name" value="alpha/beta hydrolase"/>
    <property type="match status" value="1"/>
</dbReference>
<dbReference type="PANTHER" id="PTHR43194">
    <property type="entry name" value="HYDROLASE ALPHA/BETA FOLD FAMILY"/>
    <property type="match status" value="1"/>
</dbReference>
<proteinExistence type="predicted"/>
<dbReference type="Proteomes" id="UP000777303">
    <property type="component" value="Unassembled WGS sequence"/>
</dbReference>
<dbReference type="InterPro" id="IPR000073">
    <property type="entry name" value="AB_hydrolase_1"/>
</dbReference>
<protein>
    <submittedName>
        <fullName evidence="2">Alpha/beta hydrolase</fullName>
    </submittedName>
</protein>
<dbReference type="SUPFAM" id="SSF53474">
    <property type="entry name" value="alpha/beta-Hydrolases"/>
    <property type="match status" value="1"/>
</dbReference>
<evidence type="ECO:0000259" key="1">
    <source>
        <dbReference type="Pfam" id="PF00561"/>
    </source>
</evidence>
<gene>
    <name evidence="2" type="ORF">H9901_00630</name>
</gene>
<evidence type="ECO:0000313" key="3">
    <source>
        <dbReference type="Proteomes" id="UP000777303"/>
    </source>
</evidence>
<accession>A0A948X067</accession>
<evidence type="ECO:0000313" key="2">
    <source>
        <dbReference type="EMBL" id="MBU3851207.1"/>
    </source>
</evidence>